<evidence type="ECO:0000313" key="3">
    <source>
        <dbReference type="EMBL" id="PHX56372.1"/>
    </source>
</evidence>
<dbReference type="Gene3D" id="3.40.50.300">
    <property type="entry name" value="P-loop containing nucleotide triphosphate hydrolases"/>
    <property type="match status" value="1"/>
</dbReference>
<proteinExistence type="predicted"/>
<evidence type="ECO:0000259" key="1">
    <source>
        <dbReference type="Pfam" id="PF13588"/>
    </source>
</evidence>
<evidence type="ECO:0000259" key="2">
    <source>
        <dbReference type="Pfam" id="PF13614"/>
    </source>
</evidence>
<comment type="caution">
    <text evidence="3">The sequence shown here is derived from an EMBL/GenBank/DDBJ whole genome shotgun (WGS) entry which is preliminary data.</text>
</comment>
<dbReference type="SUPFAM" id="SSF52540">
    <property type="entry name" value="P-loop containing nucleoside triphosphate hydrolases"/>
    <property type="match status" value="1"/>
</dbReference>
<dbReference type="InterPro" id="IPR050678">
    <property type="entry name" value="DNA_Partitioning_ATPase"/>
</dbReference>
<dbReference type="InterPro" id="IPR025669">
    <property type="entry name" value="AAA_dom"/>
</dbReference>
<gene>
    <name evidence="3" type="ORF">CP500_005885</name>
</gene>
<sequence>MNFNPNNCRNESEVETKLIVSYLLPKLGYTPDTWHQEISFGNIRLDFLSFATQAIPIVIDADSPMSVIIEAKHPKENLDRHIRRLKRYLTSLSIRYGLITNAKEIRIYERVADDIQLVFKCAGQDIETKIDEIYALVGRDSLKFVKNQDNLELEDHKINLVSPELISEVPVQPDNSATAEPNQNQISEPEIVPVYTETKPEIQLKIKPEIKLDMVFQTTTQNTMKIIAVYHNKGGVGKTTTVVNLAAALSKQGKRVLVIDLDSQANTTFATGLVKFDDEEQDDLKDCNIFHVLQSEDGYSIAEVARKSNFCNPTIDVIPSHIDLMQYETEINNLDYSRMILIQKLAEVQNKYDIVLIDTPPSLNFYARVALNSSDYVIIPSDLKPFANQGLINVKEFIKKVNGFKKTIGKKPLEILGILPCKISTNTKFVQYSLPKRRETIPKRYGLEIMDSVIYERDDLAKCAEQFQIVGNMEIADPISVLDFKPDCIASQEFEMLALEVLEKIGKN</sequence>
<dbReference type="EMBL" id="NXIB02000022">
    <property type="protein sequence ID" value="PHX56372.1"/>
    <property type="molecule type" value="Genomic_DNA"/>
</dbReference>
<name>A0A2G4F3N9_9CYAN</name>
<organism evidence="3 4">
    <name type="scientific">Tychonema bourrellyi FEM_GT703</name>
    <dbReference type="NCBI Taxonomy" id="2040638"/>
    <lineage>
        <taxon>Bacteria</taxon>
        <taxon>Bacillati</taxon>
        <taxon>Cyanobacteriota</taxon>
        <taxon>Cyanophyceae</taxon>
        <taxon>Oscillatoriophycideae</taxon>
        <taxon>Oscillatoriales</taxon>
        <taxon>Microcoleaceae</taxon>
        <taxon>Tychonema</taxon>
    </lineage>
</organism>
<protein>
    <submittedName>
        <fullName evidence="3">Chromosome partitioning protein ParA</fullName>
    </submittedName>
</protein>
<feature type="domain" description="AAA" evidence="2">
    <location>
        <begin position="224"/>
        <end position="402"/>
    </location>
</feature>
<accession>A0A2G4F3N9</accession>
<dbReference type="Pfam" id="PF13588">
    <property type="entry name" value="HSDR_N_2"/>
    <property type="match status" value="1"/>
</dbReference>
<feature type="domain" description="Type I restriction enzyme R protein N-terminal" evidence="1">
    <location>
        <begin position="17"/>
        <end position="114"/>
    </location>
</feature>
<keyword evidence="4" id="KW-1185">Reference proteome</keyword>
<dbReference type="InterPro" id="IPR027417">
    <property type="entry name" value="P-loop_NTPase"/>
</dbReference>
<dbReference type="Proteomes" id="UP000226442">
    <property type="component" value="Unassembled WGS sequence"/>
</dbReference>
<dbReference type="InterPro" id="IPR029464">
    <property type="entry name" value="HSDR_N"/>
</dbReference>
<dbReference type="Pfam" id="PF13614">
    <property type="entry name" value="AAA_31"/>
    <property type="match status" value="1"/>
</dbReference>
<dbReference type="PANTHER" id="PTHR13696:SF99">
    <property type="entry name" value="COBYRINIC ACID AC-DIAMIDE SYNTHASE"/>
    <property type="match status" value="1"/>
</dbReference>
<dbReference type="OrthoDB" id="9815116at2"/>
<dbReference type="CDD" id="cd02042">
    <property type="entry name" value="ParAB_family"/>
    <property type="match status" value="1"/>
</dbReference>
<dbReference type="RefSeq" id="WP_096830174.1">
    <property type="nucleotide sequence ID" value="NZ_NXIB02000022.1"/>
</dbReference>
<dbReference type="AlphaFoldDB" id="A0A2G4F3N9"/>
<reference evidence="3" key="1">
    <citation type="submission" date="2017-10" db="EMBL/GenBank/DDBJ databases">
        <title>Draft genome sequence of the planktic cyanobacteria Tychonema bourrellyi isolated from alpine lentic freshwater.</title>
        <authorList>
            <person name="Tett A."/>
            <person name="Armanini F."/>
            <person name="Asnicar F."/>
            <person name="Boscaini A."/>
            <person name="Pasolli E."/>
            <person name="Zolfo M."/>
            <person name="Donati C."/>
            <person name="Salmaso N."/>
            <person name="Segata N."/>
        </authorList>
    </citation>
    <scope>NUCLEOTIDE SEQUENCE</scope>
    <source>
        <strain evidence="3">FEM_GT703</strain>
    </source>
</reference>
<dbReference type="PANTHER" id="PTHR13696">
    <property type="entry name" value="P-LOOP CONTAINING NUCLEOSIDE TRIPHOSPHATE HYDROLASE"/>
    <property type="match status" value="1"/>
</dbReference>
<evidence type="ECO:0000313" key="4">
    <source>
        <dbReference type="Proteomes" id="UP000226442"/>
    </source>
</evidence>